<name>E6U7Z8_ETHHY</name>
<keyword evidence="3" id="KW-1185">Reference proteome</keyword>
<reference evidence="2 3" key="1">
    <citation type="submission" date="2010-12" db="EMBL/GenBank/DDBJ databases">
        <title>Complete sequence of Ethanoligenens harbinense YUAN-3.</title>
        <authorList>
            <person name="Lucas S."/>
            <person name="Copeland A."/>
            <person name="Lapidus A."/>
            <person name="Cheng J.-F."/>
            <person name="Bruce D."/>
            <person name="Goodwin L."/>
            <person name="Pitluck S."/>
            <person name="Chertkov O."/>
            <person name="Misra M."/>
            <person name="Detter J.C."/>
            <person name="Han C."/>
            <person name="Tapia R."/>
            <person name="Land M."/>
            <person name="Hauser L."/>
            <person name="Jeffries C."/>
            <person name="Kyrpides N."/>
            <person name="Ivanova N."/>
            <person name="Mikhailova N."/>
            <person name="Wang A."/>
            <person name="Mouttaki H."/>
            <person name="He Z."/>
            <person name="Zhou J."/>
            <person name="Hemme C.L."/>
            <person name="Woyke T."/>
        </authorList>
    </citation>
    <scope>NUCLEOTIDE SEQUENCE [LARGE SCALE GENOMIC DNA]</scope>
    <source>
        <strain evidence="3">DSM 18485 / JCM 12961 / CGMCC 1.5033 / YUAN-3</strain>
    </source>
</reference>
<accession>E6U7Z8</accession>
<dbReference type="KEGG" id="eha:Ethha_0344"/>
<protein>
    <recommendedName>
        <fullName evidence="1">Zinc-ribbon domain-containing protein</fullName>
    </recommendedName>
</protein>
<dbReference type="EMBL" id="CP002400">
    <property type="protein sequence ID" value="ADU25930.1"/>
    <property type="molecule type" value="Genomic_DNA"/>
</dbReference>
<evidence type="ECO:0000313" key="3">
    <source>
        <dbReference type="Proteomes" id="UP000001551"/>
    </source>
</evidence>
<dbReference type="Proteomes" id="UP000001551">
    <property type="component" value="Chromosome"/>
</dbReference>
<dbReference type="AlphaFoldDB" id="E6U7Z8"/>
<evidence type="ECO:0000313" key="2">
    <source>
        <dbReference type="EMBL" id="ADU25930.1"/>
    </source>
</evidence>
<dbReference type="eggNOG" id="ENOG5033B0K">
    <property type="taxonomic scope" value="Bacteria"/>
</dbReference>
<dbReference type="RefSeq" id="WP_013484311.1">
    <property type="nucleotide sequence ID" value="NC_014828.1"/>
</dbReference>
<dbReference type="HOGENOM" id="CLU_117098_3_2_9"/>
<evidence type="ECO:0000259" key="1">
    <source>
        <dbReference type="Pfam" id="PF13240"/>
    </source>
</evidence>
<gene>
    <name evidence="2" type="ordered locus">Ethha_0344</name>
</gene>
<feature type="domain" description="Zinc-ribbon" evidence="1">
    <location>
        <begin position="96"/>
        <end position="118"/>
    </location>
</feature>
<sequence>MGLLEDAVITAKGAVDFAGKKTGEIVELSRLKISAAEIEGKIKNLYESLGRSVYNAAKSETDATTLVKEKTTQIDTLLVDLSAVQDKIGELREEKKCASCGTANPQDANYCKKCGTQL</sequence>
<organism evidence="2 3">
    <name type="scientific">Ethanoligenens harbinense (strain DSM 18485 / JCM 12961 / CGMCC 1.5033 / YUAN-3)</name>
    <dbReference type="NCBI Taxonomy" id="663278"/>
    <lineage>
        <taxon>Bacteria</taxon>
        <taxon>Bacillati</taxon>
        <taxon>Bacillota</taxon>
        <taxon>Clostridia</taxon>
        <taxon>Eubacteriales</taxon>
        <taxon>Oscillospiraceae</taxon>
        <taxon>Ethanoligenens</taxon>
    </lineage>
</organism>
<dbReference type="STRING" id="663278.Ethha_0344"/>
<proteinExistence type="predicted"/>
<dbReference type="Pfam" id="PF13240">
    <property type="entry name" value="Zn_Ribbon_1"/>
    <property type="match status" value="1"/>
</dbReference>
<dbReference type="InterPro" id="IPR026870">
    <property type="entry name" value="Zinc_ribbon_dom"/>
</dbReference>